<feature type="transmembrane region" description="Helical" evidence="8">
    <location>
        <begin position="218"/>
        <end position="236"/>
    </location>
</feature>
<dbReference type="EMBL" id="QNRF01000001">
    <property type="protein sequence ID" value="RBO86124.1"/>
    <property type="molecule type" value="Genomic_DNA"/>
</dbReference>
<dbReference type="RefSeq" id="WP_113873003.1">
    <property type="nucleotide sequence ID" value="NZ_QNRF01000001.1"/>
</dbReference>
<dbReference type="PANTHER" id="PTHR23502:SF132">
    <property type="entry name" value="POLYAMINE TRANSPORTER 2-RELATED"/>
    <property type="match status" value="1"/>
</dbReference>
<protein>
    <recommendedName>
        <fullName evidence="8">Bcr/CflA family efflux transporter</fullName>
    </recommendedName>
</protein>
<dbReference type="NCBIfam" id="TIGR00710">
    <property type="entry name" value="efflux_Bcr_CflA"/>
    <property type="match status" value="1"/>
</dbReference>
<evidence type="ECO:0000256" key="5">
    <source>
        <dbReference type="ARBA" id="ARBA00022692"/>
    </source>
</evidence>
<evidence type="ECO:0000256" key="8">
    <source>
        <dbReference type="RuleBase" id="RU365088"/>
    </source>
</evidence>
<dbReference type="Proteomes" id="UP000252086">
    <property type="component" value="Unassembled WGS sequence"/>
</dbReference>
<dbReference type="GO" id="GO:0015385">
    <property type="term" value="F:sodium:proton antiporter activity"/>
    <property type="evidence" value="ECO:0007669"/>
    <property type="project" value="TreeGrafter"/>
</dbReference>
<evidence type="ECO:0000256" key="7">
    <source>
        <dbReference type="ARBA" id="ARBA00023136"/>
    </source>
</evidence>
<evidence type="ECO:0000256" key="2">
    <source>
        <dbReference type="ARBA" id="ARBA00006236"/>
    </source>
</evidence>
<dbReference type="InterPro" id="IPR011701">
    <property type="entry name" value="MFS"/>
</dbReference>
<dbReference type="Pfam" id="PF07690">
    <property type="entry name" value="MFS_1"/>
    <property type="match status" value="1"/>
</dbReference>
<evidence type="ECO:0000256" key="3">
    <source>
        <dbReference type="ARBA" id="ARBA00022448"/>
    </source>
</evidence>
<feature type="transmembrane region" description="Helical" evidence="8">
    <location>
        <begin position="9"/>
        <end position="28"/>
    </location>
</feature>
<dbReference type="FunFam" id="1.20.1720.10:FF:000005">
    <property type="entry name" value="Bcr/CflA family efflux transporter"/>
    <property type="match status" value="1"/>
</dbReference>
<name>A0A366D9K4_9GAMM</name>
<evidence type="ECO:0000256" key="6">
    <source>
        <dbReference type="ARBA" id="ARBA00022989"/>
    </source>
</evidence>
<keyword evidence="11" id="KW-1185">Reference proteome</keyword>
<organism evidence="10 11">
    <name type="scientific">Marinomonas aquiplantarum</name>
    <dbReference type="NCBI Taxonomy" id="491951"/>
    <lineage>
        <taxon>Bacteria</taxon>
        <taxon>Pseudomonadati</taxon>
        <taxon>Pseudomonadota</taxon>
        <taxon>Gammaproteobacteria</taxon>
        <taxon>Oceanospirillales</taxon>
        <taxon>Oceanospirillaceae</taxon>
        <taxon>Marinomonas</taxon>
    </lineage>
</organism>
<keyword evidence="8" id="KW-0997">Cell inner membrane</keyword>
<feature type="transmembrane region" description="Helical" evidence="8">
    <location>
        <begin position="374"/>
        <end position="395"/>
    </location>
</feature>
<dbReference type="InterPro" id="IPR036259">
    <property type="entry name" value="MFS_trans_sf"/>
</dbReference>
<dbReference type="InterPro" id="IPR004812">
    <property type="entry name" value="Efflux_drug-R_Bcr/CmlA"/>
</dbReference>
<feature type="transmembrane region" description="Helical" evidence="8">
    <location>
        <begin position="137"/>
        <end position="162"/>
    </location>
</feature>
<proteinExistence type="inferred from homology"/>
<sequence>MYTSDRQVGFYKIAIILGLLSAIGPFAIDMYLPALPQISQFFTVGVAEVQFSLTVFLIAQSVSQLFYGPLSDKFGRKPPLFIGMGIFFLATLGCIFASSLDELIVYRFLQGIGAAAGVVIARAIVRDMYTGVMATKLMSLLMLVFGISPILAPLVGSTILTFTDWRGIFVLVAICAGLGLLLIQFGLRESQSLEERQHTRSQGSSLKAYLTLLKDNHYMGLVFAGSFALANFFIYLANSPFVLIEHYGLNETQYGLAFGLNAMCFFFAAQFNGRLCARYGIESVIRAGKWIGAIAMCCMSSLYLIGFDSLYLFMGCYLIASAGVGLVIPTTSILAMENHGRIAGTASALLGTMQIAIGPIFIAVLSPLMDKTPLPMVLGMTSCSLIALLFVTFTLSKKIPFAKA</sequence>
<feature type="transmembrane region" description="Helical" evidence="8">
    <location>
        <begin position="104"/>
        <end position="125"/>
    </location>
</feature>
<feature type="transmembrane region" description="Helical" evidence="8">
    <location>
        <begin position="40"/>
        <end position="59"/>
    </location>
</feature>
<reference evidence="10 11" key="1">
    <citation type="submission" date="2018-06" db="EMBL/GenBank/DDBJ databases">
        <title>Genomic Encyclopedia of Type Strains, Phase III (KMG-III): the genomes of soil and plant-associated and newly described type strains.</title>
        <authorList>
            <person name="Whitman W."/>
        </authorList>
    </citation>
    <scope>NUCLEOTIDE SEQUENCE [LARGE SCALE GENOMIC DNA]</scope>
    <source>
        <strain evidence="10 11">CECT 7732</strain>
    </source>
</reference>
<evidence type="ECO:0000256" key="4">
    <source>
        <dbReference type="ARBA" id="ARBA00022475"/>
    </source>
</evidence>
<feature type="transmembrane region" description="Helical" evidence="8">
    <location>
        <begin position="348"/>
        <end position="368"/>
    </location>
</feature>
<evidence type="ECO:0000313" key="11">
    <source>
        <dbReference type="Proteomes" id="UP000252086"/>
    </source>
</evidence>
<comment type="caution">
    <text evidence="10">The sequence shown here is derived from an EMBL/GenBank/DDBJ whole genome shotgun (WGS) entry which is preliminary data.</text>
</comment>
<dbReference type="PANTHER" id="PTHR23502">
    <property type="entry name" value="MAJOR FACILITATOR SUPERFAMILY"/>
    <property type="match status" value="1"/>
</dbReference>
<dbReference type="AlphaFoldDB" id="A0A366D9K4"/>
<dbReference type="GO" id="GO:0005886">
    <property type="term" value="C:plasma membrane"/>
    <property type="evidence" value="ECO:0007669"/>
    <property type="project" value="UniProtKB-SubCell"/>
</dbReference>
<keyword evidence="3 8" id="KW-0813">Transport</keyword>
<gene>
    <name evidence="10" type="ORF">DFP76_101400</name>
</gene>
<dbReference type="GO" id="GO:1990961">
    <property type="term" value="P:xenobiotic detoxification by transmembrane export across the plasma membrane"/>
    <property type="evidence" value="ECO:0007669"/>
    <property type="project" value="InterPro"/>
</dbReference>
<keyword evidence="5 8" id="KW-0812">Transmembrane</keyword>
<feature type="transmembrane region" description="Helical" evidence="8">
    <location>
        <begin position="168"/>
        <end position="187"/>
    </location>
</feature>
<feature type="transmembrane region" description="Helical" evidence="8">
    <location>
        <begin position="287"/>
        <end position="305"/>
    </location>
</feature>
<dbReference type="PROSITE" id="PS50850">
    <property type="entry name" value="MFS"/>
    <property type="match status" value="1"/>
</dbReference>
<keyword evidence="4" id="KW-1003">Cell membrane</keyword>
<evidence type="ECO:0000256" key="1">
    <source>
        <dbReference type="ARBA" id="ARBA00004651"/>
    </source>
</evidence>
<comment type="similarity">
    <text evidence="2 8">Belongs to the major facilitator superfamily. Bcr/CmlA family.</text>
</comment>
<dbReference type="GO" id="GO:0042910">
    <property type="term" value="F:xenobiotic transmembrane transporter activity"/>
    <property type="evidence" value="ECO:0007669"/>
    <property type="project" value="InterPro"/>
</dbReference>
<feature type="transmembrane region" description="Helical" evidence="8">
    <location>
        <begin position="311"/>
        <end position="336"/>
    </location>
</feature>
<dbReference type="OrthoDB" id="9814303at2"/>
<accession>A0A366D9K4</accession>
<feature type="transmembrane region" description="Helical" evidence="8">
    <location>
        <begin position="80"/>
        <end position="98"/>
    </location>
</feature>
<dbReference type="SUPFAM" id="SSF103473">
    <property type="entry name" value="MFS general substrate transporter"/>
    <property type="match status" value="1"/>
</dbReference>
<feature type="domain" description="Major facilitator superfamily (MFS) profile" evidence="9">
    <location>
        <begin position="13"/>
        <end position="399"/>
    </location>
</feature>
<comment type="subcellular location">
    <subcellularLocation>
        <location evidence="8">Cell inner membrane</location>
        <topology evidence="8">Multi-pass membrane protein</topology>
    </subcellularLocation>
    <subcellularLocation>
        <location evidence="1">Cell membrane</location>
        <topology evidence="1">Multi-pass membrane protein</topology>
    </subcellularLocation>
</comment>
<dbReference type="InterPro" id="IPR020846">
    <property type="entry name" value="MFS_dom"/>
</dbReference>
<evidence type="ECO:0000313" key="10">
    <source>
        <dbReference type="EMBL" id="RBO86124.1"/>
    </source>
</evidence>
<feature type="transmembrane region" description="Helical" evidence="8">
    <location>
        <begin position="256"/>
        <end position="275"/>
    </location>
</feature>
<keyword evidence="7 8" id="KW-0472">Membrane</keyword>
<dbReference type="CDD" id="cd17320">
    <property type="entry name" value="MFS_MdfA_MDR_like"/>
    <property type="match status" value="1"/>
</dbReference>
<dbReference type="Gene3D" id="1.20.1720.10">
    <property type="entry name" value="Multidrug resistance protein D"/>
    <property type="match status" value="1"/>
</dbReference>
<keyword evidence="6 8" id="KW-1133">Transmembrane helix</keyword>
<evidence type="ECO:0000259" key="9">
    <source>
        <dbReference type="PROSITE" id="PS50850"/>
    </source>
</evidence>